<dbReference type="PROSITE" id="PS00606">
    <property type="entry name" value="KS3_1"/>
    <property type="match status" value="1"/>
</dbReference>
<dbReference type="InterPro" id="IPR014043">
    <property type="entry name" value="Acyl_transferase_dom"/>
</dbReference>
<dbReference type="GO" id="GO:0016787">
    <property type="term" value="F:hydrolase activity"/>
    <property type="evidence" value="ECO:0007669"/>
    <property type="project" value="UniProtKB-KW"/>
</dbReference>
<protein>
    <submittedName>
        <fullName evidence="10">DUF1729 domain-containing protein</fullName>
    </submittedName>
</protein>
<dbReference type="SUPFAM" id="SSF51735">
    <property type="entry name" value="NAD(P)-binding Rossmann-fold domains"/>
    <property type="match status" value="1"/>
</dbReference>
<keyword evidence="7" id="KW-0560">Oxidoreductase</keyword>
<dbReference type="Gene3D" id="3.20.20.70">
    <property type="entry name" value="Aldolase class I"/>
    <property type="match status" value="1"/>
</dbReference>
<feature type="region of interest" description="Disordered" evidence="8">
    <location>
        <begin position="1647"/>
        <end position="1671"/>
    </location>
</feature>
<comment type="similarity">
    <text evidence="1">Belongs to the enoyl-CoA hydratase/isomerase family.</text>
</comment>
<keyword evidence="11" id="KW-1185">Reference proteome</keyword>
<dbReference type="Gene3D" id="1.20.930.70">
    <property type="match status" value="1"/>
</dbReference>
<evidence type="ECO:0000256" key="1">
    <source>
        <dbReference type="ARBA" id="ARBA00005254"/>
    </source>
</evidence>
<dbReference type="PROSITE" id="PS52004">
    <property type="entry name" value="KS3_2"/>
    <property type="match status" value="1"/>
</dbReference>
<proteinExistence type="inferred from homology"/>
<dbReference type="InterPro" id="IPR020841">
    <property type="entry name" value="PKS_Beta-ketoAc_synthase_dom"/>
</dbReference>
<dbReference type="InterPro" id="IPR002539">
    <property type="entry name" value="MaoC-like_dom"/>
</dbReference>
<evidence type="ECO:0000256" key="6">
    <source>
        <dbReference type="ARBA" id="ARBA00022857"/>
    </source>
</evidence>
<dbReference type="PANTHER" id="PTHR10982">
    <property type="entry name" value="MALONYL COA-ACYL CARRIER PROTEIN TRANSACYLASE"/>
    <property type="match status" value="1"/>
</dbReference>
<evidence type="ECO:0000256" key="2">
    <source>
        <dbReference type="ARBA" id="ARBA00022450"/>
    </source>
</evidence>
<dbReference type="InterPro" id="IPR014031">
    <property type="entry name" value="Ketoacyl_synth_C"/>
</dbReference>
<dbReference type="InterPro" id="IPR036291">
    <property type="entry name" value="NAD(P)-bd_dom_sf"/>
</dbReference>
<dbReference type="EMBL" id="JACSPR010000007">
    <property type="protein sequence ID" value="MBD8030777.1"/>
    <property type="molecule type" value="Genomic_DNA"/>
</dbReference>
<dbReference type="FunFam" id="3.40.366.10:FF:000009">
    <property type="entry name" value="Fatty acid synthase Fas"/>
    <property type="match status" value="1"/>
</dbReference>
<feature type="domain" description="Ketosynthase family 3 (KS3)" evidence="9">
    <location>
        <begin position="2438"/>
        <end position="2890"/>
    </location>
</feature>
<keyword evidence="3" id="KW-0597">Phosphoprotein</keyword>
<dbReference type="GO" id="GO:0006633">
    <property type="term" value="P:fatty acid biosynthetic process"/>
    <property type="evidence" value="ECO:0007669"/>
    <property type="project" value="InterPro"/>
</dbReference>
<dbReference type="Pfam" id="PF02801">
    <property type="entry name" value="Ketoacyl-synt_C"/>
    <property type="match status" value="1"/>
</dbReference>
<comment type="caution">
    <text evidence="10">The sequence shown here is derived from an EMBL/GenBank/DDBJ whole genome shotgun (WGS) entry which is preliminary data.</text>
</comment>
<dbReference type="SUPFAM" id="SSF51412">
    <property type="entry name" value="Inosine monophosphate dehydrogenase (IMPDH)"/>
    <property type="match status" value="1"/>
</dbReference>
<evidence type="ECO:0000256" key="8">
    <source>
        <dbReference type="SAM" id="MobiDB-lite"/>
    </source>
</evidence>
<dbReference type="Pfam" id="PF18094">
    <property type="entry name" value="DNA_pol_B_N"/>
    <property type="match status" value="1"/>
</dbReference>
<dbReference type="Proteomes" id="UP000650224">
    <property type="component" value="Unassembled WGS sequence"/>
</dbReference>
<dbReference type="SUPFAM" id="SSF54637">
    <property type="entry name" value="Thioesterase/thiol ester dehydrase-isomerase"/>
    <property type="match status" value="1"/>
</dbReference>
<dbReference type="PANTHER" id="PTHR10982:SF21">
    <property type="entry name" value="FATTY ACID SYNTHASE SUBUNIT BETA"/>
    <property type="match status" value="1"/>
</dbReference>
<dbReference type="GO" id="GO:0004315">
    <property type="term" value="F:3-oxoacyl-[acyl-carrier-protein] synthase activity"/>
    <property type="evidence" value="ECO:0007669"/>
    <property type="project" value="InterPro"/>
</dbReference>
<dbReference type="Pfam" id="PF01575">
    <property type="entry name" value="MaoC_dehydratas"/>
    <property type="match status" value="1"/>
</dbReference>
<evidence type="ECO:0000313" key="10">
    <source>
        <dbReference type="EMBL" id="MBD8030777.1"/>
    </source>
</evidence>
<dbReference type="InterPro" id="IPR055118">
    <property type="entry name" value="FAS-like_AT_central"/>
</dbReference>
<dbReference type="SUPFAM" id="SSF53901">
    <property type="entry name" value="Thiolase-like"/>
    <property type="match status" value="2"/>
</dbReference>
<dbReference type="CDD" id="cd00828">
    <property type="entry name" value="elong_cond_enzymes"/>
    <property type="match status" value="1"/>
</dbReference>
<dbReference type="InterPro" id="IPR014030">
    <property type="entry name" value="Ketoacyl_synth_N"/>
</dbReference>
<gene>
    <name evidence="10" type="ORF">H9627_10680</name>
</gene>
<dbReference type="InterPro" id="IPR003965">
    <property type="entry name" value="Fatty_acid_synthase"/>
</dbReference>
<dbReference type="Gene3D" id="3.40.50.720">
    <property type="entry name" value="NAD(P)-binding Rossmann-like Domain"/>
    <property type="match status" value="1"/>
</dbReference>
<dbReference type="Gene3D" id="3.90.25.70">
    <property type="match status" value="1"/>
</dbReference>
<dbReference type="Pfam" id="PF08354">
    <property type="entry name" value="Fas1-AflB-like_hel"/>
    <property type="match status" value="1"/>
</dbReference>
<dbReference type="InterPro" id="IPR016039">
    <property type="entry name" value="Thiolase-like"/>
</dbReference>
<evidence type="ECO:0000259" key="9">
    <source>
        <dbReference type="PROSITE" id="PS52004"/>
    </source>
</evidence>
<accession>A0A8I0HNQ9</accession>
<dbReference type="Gene3D" id="3.40.47.10">
    <property type="match status" value="1"/>
</dbReference>
<dbReference type="GO" id="GO:0004312">
    <property type="term" value="F:fatty acid synthase activity"/>
    <property type="evidence" value="ECO:0007669"/>
    <property type="project" value="InterPro"/>
</dbReference>
<dbReference type="InterPro" id="IPR029069">
    <property type="entry name" value="HotDog_dom_sf"/>
</dbReference>
<dbReference type="InterPro" id="IPR001227">
    <property type="entry name" value="Ac_transferase_dom_sf"/>
</dbReference>
<dbReference type="InterPro" id="IPR016036">
    <property type="entry name" value="Malonyl_transacylase_ACP-bd"/>
</dbReference>
<dbReference type="GO" id="GO:0005835">
    <property type="term" value="C:fatty acid synthase complex"/>
    <property type="evidence" value="ECO:0007669"/>
    <property type="project" value="InterPro"/>
</dbReference>
<keyword evidence="5" id="KW-0378">Hydrolase</keyword>
<dbReference type="RefSeq" id="WP_191734018.1">
    <property type="nucleotide sequence ID" value="NZ_JACSPR010000007.1"/>
</dbReference>
<dbReference type="InterPro" id="IPR047224">
    <property type="entry name" value="FAS_alpha_su_C"/>
</dbReference>
<dbReference type="Gene3D" id="3.10.129.10">
    <property type="entry name" value="Hotdog Thioesterase"/>
    <property type="match status" value="1"/>
</dbReference>
<dbReference type="InterPro" id="IPR050830">
    <property type="entry name" value="Fungal_FAS"/>
</dbReference>
<evidence type="ECO:0000256" key="3">
    <source>
        <dbReference type="ARBA" id="ARBA00022553"/>
    </source>
</evidence>
<evidence type="ECO:0000256" key="5">
    <source>
        <dbReference type="ARBA" id="ARBA00022801"/>
    </source>
</evidence>
<dbReference type="CDD" id="cd03447">
    <property type="entry name" value="FAS_MaoC"/>
    <property type="match status" value="1"/>
</dbReference>
<sequence length="2972" mass="316389">MSISSLTPLHSFKEPAILYAGQASAWQQVIADASVDHIAASHLRELLSRARARTAPFARQVTSIVPGSLARLEELTREGADHESDVDPQPAVSIPGIVLGQVAASRQLRDLGLDVDNATRLGHSQGILGVEAAVNEEDVLAFAILLGAAASQFAGKGSHMLSVRGLDRDTVHGAVADVEGVEVSLRNARAHFVLSGKPDQLKKAAAALQHAADAFNEDINNKRKGGSLLEPKFDYLPVAIPFHHSSMQEAVNIAVEWSETCGLNVDAKKLACAILVDHSDWVAQIAQLKADYVLTLDAGLARFTAPLLDGTGITQLPAYTAAERDNLARPGYQIPTSDDWSEFAPKLVKLPTGETKVQTRFSTLTGYSPILLGGMTPTTVDATIVAAAANAGYWAEMAGGGQYSEEVFNRNKENLVKQLNPGRAAQFNSMFFDRYIWNLQFGAQRIVSRARAAGTAIDGVVISAGIPEPEEATELIEGLNEDGFPYIAFKPGTVDQIRATLAIAENNPDHDIIMMVEDGHAGGHHSWVNLDDLLLTTYAEVRARKNVVLTIGGGIGTPAKAAHYLTGQWSADLGYPKMPVDGIIIGTAAMATKEATTSPEVKQALVDTPGIDPQDAGGWVGRGDSRGGVTSGLSHLHADMYELDNDSAAASRLISSIDSDDVDEHREELIAAINKTAKPYFGDLEEMTYAEWIERWVDLAHPSQDPTWDDRLFDLVHRLEARLHDADHGEIETLFPDLASIEDAPAAVEKLLAAYPHAREIKVSARDAAWFIGLCRKHHKPMPWVPAIDADLARWWGLDTLWQAHNPRYSAHAVRVIPGPVSVAGIDRVDEPVADLLGRFEEACVEAVDGEPVEIYARLNESKNERDLLLAAPHIVWHGNLIDNPAHVLKDGAFELIEEDGYWIIRILADSVFDDIPVEQRPYLVKHVDIPVELNDAVATGASPVVSREKLPESVYALLAGVAGVGSVSAAGDKIEALPTKIDDGTEFGYVRDSFTLPRELLTAHTAVTGAALEEHNVGTGDVLVGVCWPALYASLGTGKLADGYPVIEGLLNAVHLDHLLDLRVPLEELADGRTIDVESRCASIEESSSGRIVTVRLTLSSEGEVVAKLVTRFAIRGRITTTDMAQPAESYGGRDEVIEDTPRSFVRSATVTAPADMTPFAMVSGDYNPIHTSANAAKLVGLDAPLVHGMWLSATAQHLAGLGSEVVGWTYSMYGMVQLNDVVDITVERVGRAGLMPAYEVTCRIDGNVVSRGQALLKAPTTAYVYPGQGIQAQGMGQGDRNASPEARAVWERADAHTRANLGFSIQQVIDENPVELKVGDTTFVHPKGVLNLTQFTQVALAVVAYAQTERLKAADAIVDNSLYAGHSLGEYTALASLGNIFELEGVIDVVFSRGSAMHSLVPRDEQGRSNYALAAFRPNMIGLSGAEVENWVDRIAEESGEFLQIVNYNVDGQQYAVAGTLKGLKALKASASANPRAYVDIPGIDVPFHSSVLRPGVPAFAEKLDELLPQVIDIDALRGRYIPNLVARPFELTQDFVDAILAVVPSERLKGVKVEEMEENKLARLLLIELLSWQFASPVRWIETQALIIGMVDQIIEVGLAASPTLTNLALRTMDVIGETRPVFNVERDQDQVMLNDVRQAPVAEVEEDDAPAAPAESSAPAPVTESVPAPAAPAAAPVAVADAPELKFNASNAIMTLFALQNKINIDQITPADTSETLTNGVSSRRNQMLMDMSTELSVPTIDGAADADVATLQGRVVTAAPGYKPFGPVLGEAIRARLRALLGAAGLKASYVGDRVTGTWGLPDSWTAHVEVELLLGTRDGESVRGGTLGSLPESASNKGEVDSLIDAAVGNVAAANGTSVSLTAGGSGGGGGVVDSAALDAYADTVTGEDGVLANMARGILTQLGLDTRDDAPAAEADTELYEAVEAELGAGWQKMVTPVFTAERAILFDDRWASAREDLARLATGADIAVERFVGTGETVAKQAAWWADHVEDKTLAATLTEVSKVALEAADEPHVEDVALVTGAAPESIAGAVAGRLLSQGATVIMTASNVSQARKEYARQLYAQHASPSAKLWIVPANMSSYRDVDAVIDWIGNEQRVTVGGSATVTKPALTPTLAYPFAAPSVSGNLSDAGPQTENQARLLLWSVERTIAGLADLASRGAGNRVHIVLPGSPNRGMFGGDGAYGEVKAAFDAILAKWGSETGWPQYVTLAQARIGWVAGTGLMGRNDVLIPAAEKLGIHVYTPEEISTELLGLASAESREQALTAPIDYDLTGGLGGGISIAELASSLEQDEVEQDSFDSTTIKALPSPKNPVQAPGAEVGEVSVDLDDMVVMVGVGEISSWGSGRTRFEAEYGIQRDGSVELTAAGVVELAWMMGLITWSEDPRPGWYDADGTEVPEEDIYDRYRDEVVARCGIRELVNDAFLIDGGSMDAAEIFLDRDITFTVTSEEEAQAYVDADASAEIAEIDGEWTVTKKKGSTSFVPRKATLTRSVAAQLPTDFDPAKWGIPASMIDAMDNITAWNLVTAVDAFLSSGFSPAELLQAVHPADVSSTQGTGIGGMQSLRKLFVNRFLGQDRPSDILQETLPNVVAAHTMQSYVGGYGQMIHPVAACATAAVSVEEGLDKIRLGKADFVVAGGIDDIQVESLTGFGDMNATADTQSMLDKGIDPRFISRANDRRRAGFLEAAGGGTVLLARASLAAELGLPVLAVVAHAQSYADGSHTSIPAPGIGALGAARGGENSRLARELKKMGLTPDDVRVVSKHDTSTNANDPNESELHSILWKTIGREADNPMFVISQKTLTGHSKGGAALFQIGGLVSVLETGKLPQNAALDCVDPEMQAKGESLVWLREPLDLGAGAIKAGVLTSLGFGHVAALVVMATTGVFEQAMRNAGLDVEAWRKRATERLRAGANRLEAGMVGRAPLFEQVDGRRLPERGAHQAEINMLIDADARLGADGTYPAAR</sequence>
<dbReference type="Pfam" id="PF00698">
    <property type="entry name" value="Acyl_transf_1"/>
    <property type="match status" value="1"/>
</dbReference>
<reference evidence="10 11" key="1">
    <citation type="submission" date="2020-08" db="EMBL/GenBank/DDBJ databases">
        <title>A Genomic Blueprint of the Chicken Gut Microbiome.</title>
        <authorList>
            <person name="Gilroy R."/>
            <person name="Ravi A."/>
            <person name="Getino M."/>
            <person name="Pursley I."/>
            <person name="Horton D.L."/>
            <person name="Alikhan N.-F."/>
            <person name="Baker D."/>
            <person name="Gharbi K."/>
            <person name="Hall N."/>
            <person name="Watson M."/>
            <person name="Adriaenssens E.M."/>
            <person name="Foster-Nyarko E."/>
            <person name="Jarju S."/>
            <person name="Secka A."/>
            <person name="Antonio M."/>
            <person name="Oren A."/>
            <person name="Chaudhuri R."/>
            <person name="La Ragione R.M."/>
            <person name="Hildebrand F."/>
            <person name="Pallen M.J."/>
        </authorList>
    </citation>
    <scope>NUCLEOTIDE SEQUENCE [LARGE SCALE GENOMIC DNA]</scope>
    <source>
        <strain evidence="10 11">Sa1YVA5</strain>
    </source>
</reference>
<dbReference type="InterPro" id="IPR018201">
    <property type="entry name" value="Ketoacyl_synth_AS"/>
</dbReference>
<keyword evidence="2" id="KW-0596">Phosphopantetheine</keyword>
<dbReference type="InterPro" id="IPR013785">
    <property type="entry name" value="Aldolase_TIM"/>
</dbReference>
<dbReference type="GO" id="GO:0004318">
    <property type="term" value="F:enoyl-[acyl-carrier-protein] reductase (NADH) activity"/>
    <property type="evidence" value="ECO:0007669"/>
    <property type="project" value="InterPro"/>
</dbReference>
<dbReference type="Gene3D" id="3.30.70.250">
    <property type="entry name" value="Malonyl-CoA ACP transacylase, ACP-binding"/>
    <property type="match status" value="1"/>
</dbReference>
<evidence type="ECO:0000256" key="7">
    <source>
        <dbReference type="ARBA" id="ARBA00023002"/>
    </source>
</evidence>
<dbReference type="InterPro" id="IPR013565">
    <property type="entry name" value="Fas1/AflB-like_central"/>
</dbReference>
<evidence type="ECO:0000313" key="11">
    <source>
        <dbReference type="Proteomes" id="UP000650224"/>
    </source>
</evidence>
<name>A0A8I0HNQ9_9CORY</name>
<dbReference type="Gene3D" id="3.40.366.10">
    <property type="entry name" value="Malonyl-Coenzyme A Acyl Carrier Protein, domain 2"/>
    <property type="match status" value="2"/>
</dbReference>
<organism evidence="10 11">
    <name type="scientific">Corynebacterium gallinarum</name>
    <dbReference type="NCBI Taxonomy" id="2762214"/>
    <lineage>
        <taxon>Bacteria</taxon>
        <taxon>Bacillati</taxon>
        <taxon>Actinomycetota</taxon>
        <taxon>Actinomycetes</taxon>
        <taxon>Mycobacteriales</taxon>
        <taxon>Corynebacteriaceae</taxon>
        <taxon>Corynebacterium</taxon>
    </lineage>
</organism>
<dbReference type="Pfam" id="PF00109">
    <property type="entry name" value="ketoacyl-synt"/>
    <property type="match status" value="1"/>
</dbReference>
<dbReference type="Pfam" id="PF22690">
    <property type="entry name" value="FAS_AT_central"/>
    <property type="match status" value="1"/>
</dbReference>
<dbReference type="PRINTS" id="PR01483">
    <property type="entry name" value="FASYNTHASE"/>
</dbReference>
<keyword evidence="4" id="KW-0808">Transferase</keyword>
<evidence type="ECO:0000256" key="4">
    <source>
        <dbReference type="ARBA" id="ARBA00022679"/>
    </source>
</evidence>
<dbReference type="SUPFAM" id="SSF55048">
    <property type="entry name" value="Probable ACP-binding domain of malonyl-CoA ACP transacylase"/>
    <property type="match status" value="1"/>
</dbReference>
<dbReference type="SUPFAM" id="SSF52151">
    <property type="entry name" value="FabD/lysophospholipase-like"/>
    <property type="match status" value="2"/>
</dbReference>
<keyword evidence="6" id="KW-0521">NADP</keyword>
<dbReference type="SMART" id="SM00827">
    <property type="entry name" value="PKS_AT"/>
    <property type="match status" value="1"/>
</dbReference>
<feature type="compositionally biased region" description="Low complexity" evidence="8">
    <location>
        <begin position="1654"/>
        <end position="1671"/>
    </location>
</feature>
<dbReference type="InterPro" id="IPR016035">
    <property type="entry name" value="Acyl_Trfase/lysoPLipase"/>
</dbReference>